<dbReference type="HAMAP" id="MF_01940">
    <property type="entry name" value="RNA_CPDase"/>
    <property type="match status" value="1"/>
</dbReference>
<feature type="domain" description="Phosphoesterase HXTX" evidence="2">
    <location>
        <begin position="11"/>
        <end position="87"/>
    </location>
</feature>
<dbReference type="PANTHER" id="PTHR35561">
    <property type="entry name" value="RNA 2',3'-CYCLIC PHOSPHODIESTERASE"/>
    <property type="match status" value="1"/>
</dbReference>
<dbReference type="GO" id="GO:0004113">
    <property type="term" value="F:2',3'-cyclic-nucleotide 3'-phosphodiesterase activity"/>
    <property type="evidence" value="ECO:0007669"/>
    <property type="project" value="InterPro"/>
</dbReference>
<evidence type="ECO:0000313" key="4">
    <source>
        <dbReference type="Proteomes" id="UP001174909"/>
    </source>
</evidence>
<dbReference type="NCBIfam" id="TIGR02258">
    <property type="entry name" value="2_5_ligase"/>
    <property type="match status" value="1"/>
</dbReference>
<dbReference type="InterPro" id="IPR009097">
    <property type="entry name" value="Cyclic_Pdiesterase"/>
</dbReference>
<keyword evidence="4" id="KW-1185">Reference proteome</keyword>
<dbReference type="SUPFAM" id="SSF55144">
    <property type="entry name" value="LigT-like"/>
    <property type="match status" value="1"/>
</dbReference>
<evidence type="ECO:0000256" key="1">
    <source>
        <dbReference type="ARBA" id="ARBA00022801"/>
    </source>
</evidence>
<dbReference type="InterPro" id="IPR004175">
    <property type="entry name" value="RNA_CPDase"/>
</dbReference>
<dbReference type="Pfam" id="PF02834">
    <property type="entry name" value="LigT_PEase"/>
    <property type="match status" value="1"/>
</dbReference>
<dbReference type="Proteomes" id="UP001174909">
    <property type="component" value="Unassembled WGS sequence"/>
</dbReference>
<sequence length="177" mass="19397">MRAFVAVEVSDPDIRDAIAEFQDGFPVRARAIGPDSLHFTLIFLGEISESQNRQVQDSLGTIAFEPFEIKLAGVGAFPNTRSPRIIWIGTDPIGGRRLTSLAGAVCDRLLPLNFRNDRPFVPHVTVFRVRNRVDVSEDLAGYGDAGFGACIISEIKLKQSVLTPQGPRYSDLQVISA</sequence>
<evidence type="ECO:0000259" key="2">
    <source>
        <dbReference type="Pfam" id="PF02834"/>
    </source>
</evidence>
<dbReference type="GO" id="GO:0008664">
    <property type="term" value="F:RNA 2',3'-cyclic 3'-phosphodiesterase activity"/>
    <property type="evidence" value="ECO:0007669"/>
    <property type="project" value="InterPro"/>
</dbReference>
<reference evidence="3" key="1">
    <citation type="submission" date="2023-03" db="EMBL/GenBank/DDBJ databases">
        <authorList>
            <person name="Steffen K."/>
            <person name="Cardenas P."/>
        </authorList>
    </citation>
    <scope>NUCLEOTIDE SEQUENCE</scope>
</reference>
<dbReference type="AlphaFoldDB" id="A0AA35XFS7"/>
<comment type="caution">
    <text evidence="3">The sequence shown here is derived from an EMBL/GenBank/DDBJ whole genome shotgun (WGS) entry which is preliminary data.</text>
</comment>
<protein>
    <submittedName>
        <fullName evidence="3">RNA 2',3'-cyclic phosphodiesterase</fullName>
    </submittedName>
</protein>
<dbReference type="EMBL" id="CASHTH010003886">
    <property type="protein sequence ID" value="CAI8050801.1"/>
    <property type="molecule type" value="Genomic_DNA"/>
</dbReference>
<evidence type="ECO:0000313" key="3">
    <source>
        <dbReference type="EMBL" id="CAI8050801.1"/>
    </source>
</evidence>
<dbReference type="PANTHER" id="PTHR35561:SF1">
    <property type="entry name" value="RNA 2',3'-CYCLIC PHOSPHODIESTERASE"/>
    <property type="match status" value="1"/>
</dbReference>
<keyword evidence="1" id="KW-0378">Hydrolase</keyword>
<dbReference type="InterPro" id="IPR014051">
    <property type="entry name" value="Phosphoesterase_HXTX"/>
</dbReference>
<organism evidence="3 4">
    <name type="scientific">Geodia barretti</name>
    <name type="common">Barrett's horny sponge</name>
    <dbReference type="NCBI Taxonomy" id="519541"/>
    <lineage>
        <taxon>Eukaryota</taxon>
        <taxon>Metazoa</taxon>
        <taxon>Porifera</taxon>
        <taxon>Demospongiae</taxon>
        <taxon>Heteroscleromorpha</taxon>
        <taxon>Tetractinellida</taxon>
        <taxon>Astrophorina</taxon>
        <taxon>Geodiidae</taxon>
        <taxon>Geodia</taxon>
    </lineage>
</organism>
<name>A0AA35XFS7_GEOBA</name>
<proteinExistence type="inferred from homology"/>
<accession>A0AA35XFS7</accession>
<dbReference type="Gene3D" id="3.90.1140.10">
    <property type="entry name" value="Cyclic phosphodiesterase"/>
    <property type="match status" value="1"/>
</dbReference>
<gene>
    <name evidence="3" type="ORF">GBAR_LOCUS27863</name>
</gene>